<keyword evidence="4" id="KW-0052">Apoplast</keyword>
<evidence type="ECO:0000256" key="4">
    <source>
        <dbReference type="ARBA" id="ARBA00022523"/>
    </source>
</evidence>
<comment type="subcellular location">
    <subcellularLocation>
        <location evidence="2">Secreted</location>
        <location evidence="2">Extracellular space</location>
        <location evidence="2">Apoplast</location>
    </subcellularLocation>
</comment>
<evidence type="ECO:0000256" key="11">
    <source>
        <dbReference type="PIRSR" id="PIRSR601929-1"/>
    </source>
</evidence>
<dbReference type="InterPro" id="IPR006045">
    <property type="entry name" value="Cupin_1"/>
</dbReference>
<dbReference type="PRINTS" id="PR00325">
    <property type="entry name" value="GERMIN"/>
</dbReference>
<name>A0A978W0R5_ZIZJJ</name>
<evidence type="ECO:0000256" key="1">
    <source>
        <dbReference type="ARBA" id="ARBA00003629"/>
    </source>
</evidence>
<accession>A0A978W0R5</accession>
<evidence type="ECO:0000256" key="12">
    <source>
        <dbReference type="PIRSR" id="PIRSR601929-2"/>
    </source>
</evidence>
<dbReference type="GO" id="GO:0008194">
    <property type="term" value="F:UDP-glycosyltransferase activity"/>
    <property type="evidence" value="ECO:0007669"/>
    <property type="project" value="InterPro"/>
</dbReference>
<proteinExistence type="inferred from homology"/>
<evidence type="ECO:0000313" key="15">
    <source>
        <dbReference type="Proteomes" id="UP000813462"/>
    </source>
</evidence>
<comment type="function">
    <text evidence="1">May play a role in plant defense. Probably has no oxalate oxidase activity even if the active site is conserved.</text>
</comment>
<dbReference type="InterPro" id="IPR014710">
    <property type="entry name" value="RmlC-like_jellyroll"/>
</dbReference>
<evidence type="ECO:0000256" key="9">
    <source>
        <dbReference type="ARBA" id="ARBA00023180"/>
    </source>
</evidence>
<feature type="binding site" evidence="12">
    <location>
        <position position="412"/>
    </location>
    <ligand>
        <name>Mn(2+)</name>
        <dbReference type="ChEBI" id="CHEBI:29035"/>
    </ligand>
</feature>
<sequence length="513" mass="56113">MENRRYRGHVLLLPYPSQSHINPLLQFSKRLASKGLKATLATTIFVSKTIINSSSSSGALPIQFDTISDGYDHGGGGADIMTYMGRLEEAGSETLAELITRHKHSPHPIDCIVYDLSMHWALDVAKQFDIVSAAFSTLPCTVTFLYYCLSHGLFNFNFPFSSSSLPVSISGLSFLELHDMPSFVYNQRTTWSGPKLLEVVLKQFSNADKADFILVNTVYAFEKEVVDSMSKVCRLLPVGSTIPSIYIDNRIKNDEDYGLILARYSVEDFSVCMNWLNNKAAGSVVYVSFGSTPYLSAKQMVELAMALKDSNFHFLWVVSASEQQKLPQNFLEETDARVNGLPCLDPNQVSAQHFSFSGIHIPGNTSNSLGSRVTPVNVVQIPGLNTLGISLARLDYAPWGVVPPHTHPRATEVLTVLEGSLLVGFVTSNPNNQLISKVLQKGDVFVFPVGLVHFQKNVGYGSAVCISALSSQNPGVITIANAVFGSNPSIDVSVLSKAFQVDQSIISRLQAPF</sequence>
<protein>
    <recommendedName>
        <fullName evidence="13">Cupin type-1 domain-containing protein</fullName>
    </recommendedName>
</protein>
<keyword evidence="5" id="KW-0964">Secreted</keyword>
<evidence type="ECO:0000259" key="13">
    <source>
        <dbReference type="SMART" id="SM00835"/>
    </source>
</evidence>
<comment type="similarity">
    <text evidence="3">Belongs to the germin family.</text>
</comment>
<dbReference type="PROSITE" id="PS00725">
    <property type="entry name" value="GERMIN"/>
    <property type="match status" value="1"/>
</dbReference>
<feature type="binding site" evidence="11">
    <location>
        <position position="407"/>
    </location>
    <ligand>
        <name>oxalate</name>
        <dbReference type="ChEBI" id="CHEBI:30623"/>
    </ligand>
</feature>
<evidence type="ECO:0000256" key="7">
    <source>
        <dbReference type="ARBA" id="ARBA00022723"/>
    </source>
</evidence>
<dbReference type="Gene3D" id="2.60.120.10">
    <property type="entry name" value="Jelly Rolls"/>
    <property type="match status" value="1"/>
</dbReference>
<dbReference type="SUPFAM" id="SSF51182">
    <property type="entry name" value="RmlC-like cupins"/>
    <property type="match status" value="1"/>
</dbReference>
<keyword evidence="7 11" id="KW-0479">Metal-binding</keyword>
<dbReference type="InterPro" id="IPR011051">
    <property type="entry name" value="RmlC_Cupin_sf"/>
</dbReference>
<feature type="binding site" evidence="12">
    <location>
        <position position="453"/>
    </location>
    <ligand>
        <name>Mn(2+)</name>
        <dbReference type="ChEBI" id="CHEBI:29035"/>
    </ligand>
</feature>
<dbReference type="FunFam" id="2.60.120.10:FF:000005">
    <property type="entry name" value="Germin-like protein subfamily 1 member 8"/>
    <property type="match status" value="1"/>
</dbReference>
<gene>
    <name evidence="14" type="ORF">FEM48_Zijuj01G0105400</name>
</gene>
<reference evidence="14" key="1">
    <citation type="journal article" date="2021" name="Front. Plant Sci.">
        <title>Chromosome-Scale Genome Assembly for Chinese Sour Jujube and Insights Into Its Genome Evolution and Domestication Signature.</title>
        <authorList>
            <person name="Shen L.-Y."/>
            <person name="Luo H."/>
            <person name="Wang X.-L."/>
            <person name="Wang X.-M."/>
            <person name="Qiu X.-J."/>
            <person name="Liu H."/>
            <person name="Zhou S.-S."/>
            <person name="Jia K.-H."/>
            <person name="Nie S."/>
            <person name="Bao Y.-T."/>
            <person name="Zhang R.-G."/>
            <person name="Yun Q.-Z."/>
            <person name="Chai Y.-H."/>
            <person name="Lu J.-Y."/>
            <person name="Li Y."/>
            <person name="Zhao S.-W."/>
            <person name="Mao J.-F."/>
            <person name="Jia S.-G."/>
            <person name="Mao Y.-M."/>
        </authorList>
    </citation>
    <scope>NUCLEOTIDE SEQUENCE</scope>
    <source>
        <strain evidence="14">AT0</strain>
        <tissue evidence="14">Leaf</tissue>
    </source>
</reference>
<dbReference type="GO" id="GO:0048046">
    <property type="term" value="C:apoplast"/>
    <property type="evidence" value="ECO:0007669"/>
    <property type="project" value="UniProtKB-SubCell"/>
</dbReference>
<dbReference type="PANTHER" id="PTHR31238">
    <property type="entry name" value="GERMIN-LIKE PROTEIN SUBFAMILY 3 MEMBER 3"/>
    <property type="match status" value="1"/>
</dbReference>
<evidence type="ECO:0000256" key="8">
    <source>
        <dbReference type="ARBA" id="ARBA00023157"/>
    </source>
</evidence>
<dbReference type="CDD" id="cd02241">
    <property type="entry name" value="cupin_OxOx"/>
    <property type="match status" value="1"/>
</dbReference>
<evidence type="ECO:0000313" key="14">
    <source>
        <dbReference type="EMBL" id="KAH7545549.1"/>
    </source>
</evidence>
<dbReference type="Proteomes" id="UP000813462">
    <property type="component" value="Unassembled WGS sequence"/>
</dbReference>
<feature type="domain" description="Cupin type-1" evidence="13">
    <location>
        <begin position="357"/>
        <end position="507"/>
    </location>
</feature>
<comment type="caution">
    <text evidence="14">The sequence shown here is derived from an EMBL/GenBank/DDBJ whole genome shotgun (WGS) entry which is preliminary data.</text>
</comment>
<dbReference type="InterPro" id="IPR002213">
    <property type="entry name" value="UDP_glucos_trans"/>
</dbReference>
<dbReference type="SMART" id="SM00835">
    <property type="entry name" value="Cupin_1"/>
    <property type="match status" value="1"/>
</dbReference>
<feature type="binding site" evidence="11">
    <location>
        <position position="412"/>
    </location>
    <ligand>
        <name>oxalate</name>
        <dbReference type="ChEBI" id="CHEBI:30623"/>
    </ligand>
</feature>
<dbReference type="CDD" id="cd03784">
    <property type="entry name" value="GT1_Gtf-like"/>
    <property type="match status" value="1"/>
</dbReference>
<dbReference type="AlphaFoldDB" id="A0A978W0R5"/>
<dbReference type="EMBL" id="JAEACU010000001">
    <property type="protein sequence ID" value="KAH7545549.1"/>
    <property type="molecule type" value="Genomic_DNA"/>
</dbReference>
<dbReference type="GO" id="GO:0030145">
    <property type="term" value="F:manganese ion binding"/>
    <property type="evidence" value="ECO:0007669"/>
    <property type="project" value="InterPro"/>
</dbReference>
<keyword evidence="10 11" id="KW-0464">Manganese</keyword>
<dbReference type="SUPFAM" id="SSF53756">
    <property type="entry name" value="UDP-Glycosyltransferase/glycogen phosphorylase"/>
    <property type="match status" value="1"/>
</dbReference>
<keyword evidence="6" id="KW-0808">Transferase</keyword>
<dbReference type="InterPro" id="IPR001929">
    <property type="entry name" value="Germin"/>
</dbReference>
<evidence type="ECO:0000256" key="6">
    <source>
        <dbReference type="ARBA" id="ARBA00022679"/>
    </source>
</evidence>
<keyword evidence="8" id="KW-1015">Disulfide bond</keyword>
<keyword evidence="9" id="KW-0325">Glycoprotein</keyword>
<feature type="binding site" evidence="12">
    <location>
        <position position="407"/>
    </location>
    <ligand>
        <name>Mn(2+)</name>
        <dbReference type="ChEBI" id="CHEBI:29035"/>
    </ligand>
</feature>
<evidence type="ECO:0000256" key="3">
    <source>
        <dbReference type="ARBA" id="ARBA00007456"/>
    </source>
</evidence>
<organism evidence="14 15">
    <name type="scientific">Ziziphus jujuba var. spinosa</name>
    <dbReference type="NCBI Taxonomy" id="714518"/>
    <lineage>
        <taxon>Eukaryota</taxon>
        <taxon>Viridiplantae</taxon>
        <taxon>Streptophyta</taxon>
        <taxon>Embryophyta</taxon>
        <taxon>Tracheophyta</taxon>
        <taxon>Spermatophyta</taxon>
        <taxon>Magnoliopsida</taxon>
        <taxon>eudicotyledons</taxon>
        <taxon>Gunneridae</taxon>
        <taxon>Pentapetalae</taxon>
        <taxon>rosids</taxon>
        <taxon>fabids</taxon>
        <taxon>Rosales</taxon>
        <taxon>Rhamnaceae</taxon>
        <taxon>Paliureae</taxon>
        <taxon>Ziziphus</taxon>
    </lineage>
</organism>
<dbReference type="Pfam" id="PF00190">
    <property type="entry name" value="Cupin_1"/>
    <property type="match status" value="1"/>
</dbReference>
<evidence type="ECO:0000256" key="10">
    <source>
        <dbReference type="ARBA" id="ARBA00023211"/>
    </source>
</evidence>
<dbReference type="InterPro" id="IPR019780">
    <property type="entry name" value="Germin_Mn-BS"/>
</dbReference>
<dbReference type="Gene3D" id="3.40.50.2000">
    <property type="entry name" value="Glycogen Phosphorylase B"/>
    <property type="match status" value="1"/>
</dbReference>
<feature type="binding site" evidence="12">
    <location>
        <position position="405"/>
    </location>
    <ligand>
        <name>Mn(2+)</name>
        <dbReference type="ChEBI" id="CHEBI:29035"/>
    </ligand>
</feature>
<evidence type="ECO:0000256" key="5">
    <source>
        <dbReference type="ARBA" id="ARBA00022525"/>
    </source>
</evidence>
<evidence type="ECO:0000256" key="2">
    <source>
        <dbReference type="ARBA" id="ARBA00004271"/>
    </source>
</evidence>